<dbReference type="GO" id="GO:0008234">
    <property type="term" value="F:cysteine-type peptidase activity"/>
    <property type="evidence" value="ECO:0007669"/>
    <property type="project" value="InterPro"/>
</dbReference>
<reference evidence="6" key="1">
    <citation type="journal article" date="2023" name="Proc. Natl. Acad. Sci. U.S.A.">
        <title>Genomic and structural basis for evolution of tropane alkaloid biosynthesis.</title>
        <authorList>
            <person name="Wanga Y.-J."/>
            <person name="Taina T."/>
            <person name="Yua J.-Y."/>
            <person name="Lia J."/>
            <person name="Xua B."/>
            <person name="Chenc J."/>
            <person name="D'Auriad J.C."/>
            <person name="Huanga J.-P."/>
            <person name="Huanga S.-X."/>
        </authorList>
    </citation>
    <scope>NUCLEOTIDE SEQUENCE [LARGE SCALE GENOMIC DNA]</scope>
    <source>
        <strain evidence="6">cv. KIB-2019</strain>
    </source>
</reference>
<evidence type="ECO:0000256" key="3">
    <source>
        <dbReference type="SAM" id="MobiDB-lite"/>
    </source>
</evidence>
<evidence type="ECO:0000313" key="5">
    <source>
        <dbReference type="EMBL" id="KAJ8549475.1"/>
    </source>
</evidence>
<dbReference type="InterPro" id="IPR025660">
    <property type="entry name" value="Pept_his_AS"/>
</dbReference>
<evidence type="ECO:0000259" key="4">
    <source>
        <dbReference type="Pfam" id="PF00112"/>
    </source>
</evidence>
<dbReference type="Proteomes" id="UP001152561">
    <property type="component" value="Unassembled WGS sequence"/>
</dbReference>
<dbReference type="PROSITE" id="PS00639">
    <property type="entry name" value="THIOL_PROTEASE_HIS"/>
    <property type="match status" value="1"/>
</dbReference>
<dbReference type="Pfam" id="PF00112">
    <property type="entry name" value="Peptidase_C1"/>
    <property type="match status" value="1"/>
</dbReference>
<protein>
    <recommendedName>
        <fullName evidence="4">Peptidase C1A papain C-terminal domain-containing protein</fullName>
    </recommendedName>
</protein>
<evidence type="ECO:0000256" key="1">
    <source>
        <dbReference type="ARBA" id="ARBA00008455"/>
    </source>
</evidence>
<accession>A0A9Q1M270</accession>
<evidence type="ECO:0000256" key="2">
    <source>
        <dbReference type="ARBA" id="ARBA00023157"/>
    </source>
</evidence>
<dbReference type="InterPro" id="IPR000668">
    <property type="entry name" value="Peptidase_C1A_C"/>
</dbReference>
<dbReference type="EMBL" id="JAJAGQ010000011">
    <property type="protein sequence ID" value="KAJ8549475.1"/>
    <property type="molecule type" value="Genomic_DNA"/>
</dbReference>
<sequence length="187" mass="21071">MQGIYDGECSSDPDDLSHAVLIVGYGSDGHDDYWIIKNSWGTYWGMEGYGYIRRNTDLPYGICAINSLASYPTKESFSAPSPYPSPSVPPPPSPSPPPPSPKPSECGDFYYCPEDQTCCYYCCPTDYPVCDVYDGLCLKDYRDKIGVEARKRRMAKYKLPWRTNTAATEEMDQTLKRKRNHVAAAMR</sequence>
<keyword evidence="6" id="KW-1185">Reference proteome</keyword>
<dbReference type="InterPro" id="IPR025661">
    <property type="entry name" value="Pept_asp_AS"/>
</dbReference>
<feature type="region of interest" description="Disordered" evidence="3">
    <location>
        <begin position="79"/>
        <end position="100"/>
    </location>
</feature>
<proteinExistence type="inferred from homology"/>
<organism evidence="5 6">
    <name type="scientific">Anisodus acutangulus</name>
    <dbReference type="NCBI Taxonomy" id="402998"/>
    <lineage>
        <taxon>Eukaryota</taxon>
        <taxon>Viridiplantae</taxon>
        <taxon>Streptophyta</taxon>
        <taxon>Embryophyta</taxon>
        <taxon>Tracheophyta</taxon>
        <taxon>Spermatophyta</taxon>
        <taxon>Magnoliopsida</taxon>
        <taxon>eudicotyledons</taxon>
        <taxon>Gunneridae</taxon>
        <taxon>Pentapetalae</taxon>
        <taxon>asterids</taxon>
        <taxon>lamiids</taxon>
        <taxon>Solanales</taxon>
        <taxon>Solanaceae</taxon>
        <taxon>Solanoideae</taxon>
        <taxon>Hyoscyameae</taxon>
        <taxon>Anisodus</taxon>
    </lineage>
</organism>
<feature type="compositionally biased region" description="Pro residues" evidence="3">
    <location>
        <begin position="81"/>
        <end position="100"/>
    </location>
</feature>
<dbReference type="Gene3D" id="3.90.70.10">
    <property type="entry name" value="Cysteine proteinases"/>
    <property type="match status" value="1"/>
</dbReference>
<dbReference type="InterPro" id="IPR038765">
    <property type="entry name" value="Papain-like_cys_pep_sf"/>
</dbReference>
<evidence type="ECO:0000313" key="6">
    <source>
        <dbReference type="Proteomes" id="UP001152561"/>
    </source>
</evidence>
<comment type="caution">
    <text evidence="5">The sequence shown here is derived from an EMBL/GenBank/DDBJ whole genome shotgun (WGS) entry which is preliminary data.</text>
</comment>
<gene>
    <name evidence="5" type="ORF">K7X08_033182</name>
</gene>
<dbReference type="GO" id="GO:0006508">
    <property type="term" value="P:proteolysis"/>
    <property type="evidence" value="ECO:0007669"/>
    <property type="project" value="InterPro"/>
</dbReference>
<dbReference type="PROSITE" id="PS00640">
    <property type="entry name" value="THIOL_PROTEASE_ASN"/>
    <property type="match status" value="1"/>
</dbReference>
<comment type="similarity">
    <text evidence="1">Belongs to the peptidase C1 family.</text>
</comment>
<dbReference type="AlphaFoldDB" id="A0A9Q1M270"/>
<dbReference type="OrthoDB" id="1434095at2759"/>
<dbReference type="SUPFAM" id="SSF54001">
    <property type="entry name" value="Cysteine proteinases"/>
    <property type="match status" value="1"/>
</dbReference>
<feature type="domain" description="Peptidase C1A papain C-terminal" evidence="4">
    <location>
        <begin position="2"/>
        <end position="73"/>
    </location>
</feature>
<dbReference type="InterPro" id="IPR013128">
    <property type="entry name" value="Peptidase_C1A"/>
</dbReference>
<keyword evidence="2" id="KW-1015">Disulfide bond</keyword>
<dbReference type="PANTHER" id="PTHR12411">
    <property type="entry name" value="CYSTEINE PROTEASE FAMILY C1-RELATED"/>
    <property type="match status" value="1"/>
</dbReference>
<name>A0A9Q1M270_9SOLA</name>